<dbReference type="AlphaFoldDB" id="A0A8H4VU30"/>
<keyword evidence="4 9" id="KW-0349">Heme</keyword>
<dbReference type="PROSITE" id="PS00086">
    <property type="entry name" value="CYTOCHROME_P450"/>
    <property type="match status" value="1"/>
</dbReference>
<organism evidence="11 12">
    <name type="scientific">Agrocybe pediades</name>
    <dbReference type="NCBI Taxonomy" id="84607"/>
    <lineage>
        <taxon>Eukaryota</taxon>
        <taxon>Fungi</taxon>
        <taxon>Dikarya</taxon>
        <taxon>Basidiomycota</taxon>
        <taxon>Agaricomycotina</taxon>
        <taxon>Agaricomycetes</taxon>
        <taxon>Agaricomycetidae</taxon>
        <taxon>Agaricales</taxon>
        <taxon>Agaricineae</taxon>
        <taxon>Strophariaceae</taxon>
        <taxon>Agrocybe</taxon>
    </lineage>
</organism>
<keyword evidence="7 9" id="KW-0408">Iron</keyword>
<keyword evidence="12" id="KW-1185">Reference proteome</keyword>
<dbReference type="InterPro" id="IPR002403">
    <property type="entry name" value="Cyt_P450_E_grp-IV"/>
</dbReference>
<keyword evidence="6 10" id="KW-0560">Oxidoreductase</keyword>
<evidence type="ECO:0000313" key="12">
    <source>
        <dbReference type="Proteomes" id="UP000521872"/>
    </source>
</evidence>
<evidence type="ECO:0000256" key="7">
    <source>
        <dbReference type="ARBA" id="ARBA00023004"/>
    </source>
</evidence>
<reference evidence="11 12" key="1">
    <citation type="submission" date="2019-12" db="EMBL/GenBank/DDBJ databases">
        <authorList>
            <person name="Floudas D."/>
            <person name="Bentzer J."/>
            <person name="Ahren D."/>
            <person name="Johansson T."/>
            <person name="Persson P."/>
            <person name="Tunlid A."/>
        </authorList>
    </citation>
    <scope>NUCLEOTIDE SEQUENCE [LARGE SCALE GENOMIC DNA]</scope>
    <source>
        <strain evidence="11 12">CBS 102.39</strain>
    </source>
</reference>
<dbReference type="GO" id="GO:0004497">
    <property type="term" value="F:monooxygenase activity"/>
    <property type="evidence" value="ECO:0007669"/>
    <property type="project" value="UniProtKB-KW"/>
</dbReference>
<keyword evidence="8 10" id="KW-0503">Monooxygenase</keyword>
<comment type="similarity">
    <text evidence="3 10">Belongs to the cytochrome P450 family.</text>
</comment>
<dbReference type="SUPFAM" id="SSF48264">
    <property type="entry name" value="Cytochrome P450"/>
    <property type="match status" value="1"/>
</dbReference>
<evidence type="ECO:0000256" key="8">
    <source>
        <dbReference type="ARBA" id="ARBA00023033"/>
    </source>
</evidence>
<comment type="cofactor">
    <cofactor evidence="1 9">
        <name>heme</name>
        <dbReference type="ChEBI" id="CHEBI:30413"/>
    </cofactor>
</comment>
<dbReference type="GO" id="GO:0016705">
    <property type="term" value="F:oxidoreductase activity, acting on paired donors, with incorporation or reduction of molecular oxygen"/>
    <property type="evidence" value="ECO:0007669"/>
    <property type="project" value="InterPro"/>
</dbReference>
<dbReference type="InterPro" id="IPR001128">
    <property type="entry name" value="Cyt_P450"/>
</dbReference>
<protein>
    <recommendedName>
        <fullName evidence="13">Cytochrome P450</fullName>
    </recommendedName>
</protein>
<evidence type="ECO:0000256" key="1">
    <source>
        <dbReference type="ARBA" id="ARBA00001971"/>
    </source>
</evidence>
<dbReference type="Pfam" id="PF00067">
    <property type="entry name" value="p450"/>
    <property type="match status" value="1"/>
</dbReference>
<sequence length="598" mass="66096">MDSIHYVEHLLMSAKPEHPWLVLGGILLFVIFQRLTVHDPLHDIPGPWLAKYTSLLLAYHARGGKRHLYVDSLHKKYGPFVRITPNQVSCAHPNAPAVVYAQGSASLPKTQFYRAFYVDGTASLFSTQDRAGHSSKRRVLAHPFSYASVRQFEGWIRRSVGKMASKLDEKVRRGGGLGINAATVGRASGSCYGTSQGEVDVLMWLNYLTVDVISDLAFGEPLGMLDRGTDVIPEEEDGGAKSDATKRGIEANKEYGVAAMIDYRGRTAAILGLFPYLLPGSILAPLARWIPDPDLQRGLQGTDNLSKIARRCVKHRLQSNEVRRGDLLDRLIDDMRNKQGLGQTPFDDSSPLSPAEMAQYEADVVTDAMLLLTAGSDTTANSTAAILFWIYATPRVLRKLREELDEMLAGVAPSASDLELVKPMIKEADDESVADILQIPLHDQVKDLKYLNAAIDEGLRMFATNAFGLPRVVPEGMSVNVEGHTFYEGTELSCPAYTIQHDPAIWGPDADTFRPERWLEESASGLKKHLLTFGIGPRACIGKNLAILQVQILVATFVSRYDLVLRDPKELRSVEGFMHKPTDLWAKVYLRGEGGLME</sequence>
<evidence type="ECO:0000256" key="5">
    <source>
        <dbReference type="ARBA" id="ARBA00022723"/>
    </source>
</evidence>
<dbReference type="Proteomes" id="UP000521872">
    <property type="component" value="Unassembled WGS sequence"/>
</dbReference>
<accession>A0A8H4VU30</accession>
<dbReference type="Gene3D" id="1.10.630.10">
    <property type="entry name" value="Cytochrome P450"/>
    <property type="match status" value="1"/>
</dbReference>
<name>A0A8H4VU30_9AGAR</name>
<feature type="binding site" description="axial binding residue" evidence="9">
    <location>
        <position position="540"/>
    </location>
    <ligand>
        <name>heme</name>
        <dbReference type="ChEBI" id="CHEBI:30413"/>
    </ligand>
    <ligandPart>
        <name>Fe</name>
        <dbReference type="ChEBI" id="CHEBI:18248"/>
    </ligandPart>
</feature>
<proteinExistence type="inferred from homology"/>
<dbReference type="GO" id="GO:0020037">
    <property type="term" value="F:heme binding"/>
    <property type="evidence" value="ECO:0007669"/>
    <property type="project" value="InterPro"/>
</dbReference>
<comment type="caution">
    <text evidence="11">The sequence shown here is derived from an EMBL/GenBank/DDBJ whole genome shotgun (WGS) entry which is preliminary data.</text>
</comment>
<dbReference type="InterPro" id="IPR050121">
    <property type="entry name" value="Cytochrome_P450_monoxygenase"/>
</dbReference>
<dbReference type="PANTHER" id="PTHR24305:SF29">
    <property type="entry name" value="BENZOATE-PARA-HYDROXYLASE"/>
    <property type="match status" value="1"/>
</dbReference>
<keyword evidence="5 9" id="KW-0479">Metal-binding</keyword>
<evidence type="ECO:0000256" key="3">
    <source>
        <dbReference type="ARBA" id="ARBA00010617"/>
    </source>
</evidence>
<evidence type="ECO:0000256" key="10">
    <source>
        <dbReference type="RuleBase" id="RU000461"/>
    </source>
</evidence>
<dbReference type="GO" id="GO:0005506">
    <property type="term" value="F:iron ion binding"/>
    <property type="evidence" value="ECO:0007669"/>
    <property type="project" value="InterPro"/>
</dbReference>
<evidence type="ECO:0008006" key="13">
    <source>
        <dbReference type="Google" id="ProtNLM"/>
    </source>
</evidence>
<evidence type="ECO:0000256" key="9">
    <source>
        <dbReference type="PIRSR" id="PIRSR602403-1"/>
    </source>
</evidence>
<dbReference type="PRINTS" id="PR00465">
    <property type="entry name" value="EP450IV"/>
</dbReference>
<evidence type="ECO:0000256" key="2">
    <source>
        <dbReference type="ARBA" id="ARBA00005179"/>
    </source>
</evidence>
<comment type="pathway">
    <text evidence="2">Secondary metabolite biosynthesis.</text>
</comment>
<evidence type="ECO:0000313" key="11">
    <source>
        <dbReference type="EMBL" id="KAF4622227.1"/>
    </source>
</evidence>
<gene>
    <name evidence="11" type="ORF">D9613_008961</name>
</gene>
<dbReference type="EMBL" id="JAACJL010000002">
    <property type="protein sequence ID" value="KAF4622227.1"/>
    <property type="molecule type" value="Genomic_DNA"/>
</dbReference>
<dbReference type="PRINTS" id="PR00385">
    <property type="entry name" value="P450"/>
</dbReference>
<evidence type="ECO:0000256" key="4">
    <source>
        <dbReference type="ARBA" id="ARBA00022617"/>
    </source>
</evidence>
<evidence type="ECO:0000256" key="6">
    <source>
        <dbReference type="ARBA" id="ARBA00023002"/>
    </source>
</evidence>
<dbReference type="PANTHER" id="PTHR24305">
    <property type="entry name" value="CYTOCHROME P450"/>
    <property type="match status" value="1"/>
</dbReference>
<dbReference type="InterPro" id="IPR036396">
    <property type="entry name" value="Cyt_P450_sf"/>
</dbReference>
<dbReference type="InterPro" id="IPR017972">
    <property type="entry name" value="Cyt_P450_CS"/>
</dbReference>